<keyword evidence="5" id="KW-1185">Reference proteome</keyword>
<dbReference type="InterPro" id="IPR001434">
    <property type="entry name" value="OmcB-like_DUF11"/>
</dbReference>
<feature type="region of interest" description="Disordered" evidence="1">
    <location>
        <begin position="81"/>
        <end position="107"/>
    </location>
</feature>
<evidence type="ECO:0000256" key="2">
    <source>
        <dbReference type="SAM" id="SignalP"/>
    </source>
</evidence>
<dbReference type="InterPro" id="IPR051172">
    <property type="entry name" value="Chlamydia_OmcB"/>
</dbReference>
<dbReference type="Gene3D" id="2.60.40.10">
    <property type="entry name" value="Immunoglobulins"/>
    <property type="match status" value="3"/>
</dbReference>
<dbReference type="PANTHER" id="PTHR34819:SF3">
    <property type="entry name" value="CELL SURFACE PROTEIN"/>
    <property type="match status" value="1"/>
</dbReference>
<feature type="region of interest" description="Disordered" evidence="1">
    <location>
        <begin position="147"/>
        <end position="187"/>
    </location>
</feature>
<feature type="region of interest" description="Disordered" evidence="1">
    <location>
        <begin position="213"/>
        <end position="259"/>
    </location>
</feature>
<feature type="compositionally biased region" description="Polar residues" evidence="1">
    <location>
        <begin position="311"/>
        <end position="322"/>
    </location>
</feature>
<feature type="region of interest" description="Disordered" evidence="1">
    <location>
        <begin position="123"/>
        <end position="142"/>
    </location>
</feature>
<dbReference type="Proteomes" id="UP000320176">
    <property type="component" value="Unassembled WGS sequence"/>
</dbReference>
<evidence type="ECO:0000256" key="1">
    <source>
        <dbReference type="SAM" id="MobiDB-lite"/>
    </source>
</evidence>
<feature type="domain" description="DUF11" evidence="3">
    <location>
        <begin position="708"/>
        <end position="793"/>
    </location>
</feature>
<feature type="signal peptide" evidence="2">
    <location>
        <begin position="1"/>
        <end position="22"/>
    </location>
</feature>
<feature type="compositionally biased region" description="Low complexity" evidence="1">
    <location>
        <begin position="175"/>
        <end position="187"/>
    </location>
</feature>
<dbReference type="RefSeq" id="WP_146522459.1">
    <property type="nucleotide sequence ID" value="NZ_CP151726.1"/>
</dbReference>
<dbReference type="Pfam" id="PF01345">
    <property type="entry name" value="DUF11"/>
    <property type="match status" value="3"/>
</dbReference>
<name>A0A5C6A5P1_9BACT</name>
<gene>
    <name evidence="4" type="primary">omcB_2</name>
    <name evidence="4" type="ORF">Pla52n_54580</name>
</gene>
<feature type="domain" description="DUF11" evidence="3">
    <location>
        <begin position="821"/>
        <end position="911"/>
    </location>
</feature>
<keyword evidence="2" id="KW-0732">Signal</keyword>
<organism evidence="4 5">
    <name type="scientific">Stieleria varia</name>
    <dbReference type="NCBI Taxonomy" id="2528005"/>
    <lineage>
        <taxon>Bacteria</taxon>
        <taxon>Pseudomonadati</taxon>
        <taxon>Planctomycetota</taxon>
        <taxon>Planctomycetia</taxon>
        <taxon>Pirellulales</taxon>
        <taxon>Pirellulaceae</taxon>
        <taxon>Stieleria</taxon>
    </lineage>
</organism>
<feature type="compositionally biased region" description="Low complexity" evidence="1">
    <location>
        <begin position="125"/>
        <end position="136"/>
    </location>
</feature>
<evidence type="ECO:0000313" key="4">
    <source>
        <dbReference type="EMBL" id="TWT94637.1"/>
    </source>
</evidence>
<feature type="chain" id="PRO_5023091696" evidence="2">
    <location>
        <begin position="23"/>
        <end position="928"/>
    </location>
</feature>
<dbReference type="NCBIfam" id="TIGR01451">
    <property type="entry name" value="B_ant_repeat"/>
    <property type="match status" value="1"/>
</dbReference>
<feature type="domain" description="DUF11" evidence="3">
    <location>
        <begin position="484"/>
        <end position="576"/>
    </location>
</feature>
<feature type="region of interest" description="Disordered" evidence="1">
    <location>
        <begin position="381"/>
        <end position="479"/>
    </location>
</feature>
<sequence length="928" mass="97282" precursor="true">MKAFGIRLAAGAVTILLGAIMAAQGSKDLGNGTETAWNVDSKATDQPVSPIGGPTDLDSAETWEPSAVQLVQHVEPVGDGAGFTLPSGASDGANETVDTSSAPAIGGGPQMTMGMPTFADVNDSAPPTAAPPQDAAESMTGMTPAVTDAPSNDLRGNGALSTPAGFEHEMPVATESPSMPNTPEMPNMPEMANVPSETAEAPFMSPVAMLGAVTLPGDDQPTQQTTPQSSAQMTLRSNAEPSIRLTPNGGFVDNATDPTAAAMNTPAADAAWDADAGQDFNVPAMQFAAETNLPAADTAPSTTANGFVGNNYDNGYDPTQTQPDYSAAGAPAPASMPGYPGFDSQSAVAQSQTPPYPQPGQHNGTQPQYAPAQYNAAQYDPAQYNPPQAAPTQNMAASPYGQAQPPQLPPPSYPATEAPQLPRGNSFTPVPARVASTQSSGVPGSLNGNQQLPPSSSDLAPKGPTMASPGERTLDGVQQPSVVIHKRAPEEVKVGKPASFVIHVQNVGNATALDVRVQDRVPAGMRLQDATPRPDPKYQPELFWVLGDLQAGEERTITLQLVPEQEGELGSVARVTFEAAASVRTVSTRPELKIVQHAVKQVPIGQQVEIELEISNPGSGDATNVLLQENVPDGLSHPAGRELDNLLGTLRPGEQRRQVLRMRAVEPGIVENTITVKGDDGLESTHTIAIEVISPQLQVSLTGPSRRYLERQATFLMNVANAGTDDARNVEIAVQLDRGFTFVETEYEGQYDPSRHAVFWSLPNLGKGESGQVKLTLLPVEEGERVLQVEATADMGQKATNESRVAVDSLAELSFAISDSADPIEVGGETTYEIKVNNSGSKDDSNVRVQMLLPPGLELVGNGDFQTDGRGTVAFTPKAILQANGEFVYRVKARGTAPGSHIIKAVVTSDQSKVAVTKEEATMVYADQ</sequence>
<feature type="compositionally biased region" description="Polar residues" evidence="1">
    <location>
        <begin position="343"/>
        <end position="353"/>
    </location>
</feature>
<evidence type="ECO:0000259" key="3">
    <source>
        <dbReference type="Pfam" id="PF01345"/>
    </source>
</evidence>
<dbReference type="OrthoDB" id="282600at2"/>
<dbReference type="InterPro" id="IPR013783">
    <property type="entry name" value="Ig-like_fold"/>
</dbReference>
<dbReference type="EMBL" id="SJPN01000007">
    <property type="protein sequence ID" value="TWT94637.1"/>
    <property type="molecule type" value="Genomic_DNA"/>
</dbReference>
<reference evidence="4 5" key="1">
    <citation type="submission" date="2019-02" db="EMBL/GenBank/DDBJ databases">
        <title>Deep-cultivation of Planctomycetes and their phenomic and genomic characterization uncovers novel biology.</title>
        <authorList>
            <person name="Wiegand S."/>
            <person name="Jogler M."/>
            <person name="Boedeker C."/>
            <person name="Pinto D."/>
            <person name="Vollmers J."/>
            <person name="Rivas-Marin E."/>
            <person name="Kohn T."/>
            <person name="Peeters S.H."/>
            <person name="Heuer A."/>
            <person name="Rast P."/>
            <person name="Oberbeckmann S."/>
            <person name="Bunk B."/>
            <person name="Jeske O."/>
            <person name="Meyerdierks A."/>
            <person name="Storesund J.E."/>
            <person name="Kallscheuer N."/>
            <person name="Luecker S."/>
            <person name="Lage O.M."/>
            <person name="Pohl T."/>
            <person name="Merkel B.J."/>
            <person name="Hornburger P."/>
            <person name="Mueller R.-W."/>
            <person name="Bruemmer F."/>
            <person name="Labrenz M."/>
            <person name="Spormann A.M."/>
            <person name="Op Den Camp H."/>
            <person name="Overmann J."/>
            <person name="Amann R."/>
            <person name="Jetten M.S.M."/>
            <person name="Mascher T."/>
            <person name="Medema M.H."/>
            <person name="Devos D.P."/>
            <person name="Kaster A.-K."/>
            <person name="Ovreas L."/>
            <person name="Rohde M."/>
            <person name="Galperin M.Y."/>
            <person name="Jogler C."/>
        </authorList>
    </citation>
    <scope>NUCLEOTIDE SEQUENCE [LARGE SCALE GENOMIC DNA]</scope>
    <source>
        <strain evidence="4 5">Pla52n</strain>
    </source>
</reference>
<feature type="region of interest" description="Disordered" evidence="1">
    <location>
        <begin position="296"/>
        <end position="368"/>
    </location>
</feature>
<dbReference type="AlphaFoldDB" id="A0A5C6A5P1"/>
<protein>
    <submittedName>
        <fullName evidence="4">Large cysteine-rich periplasmic protein OmcB</fullName>
    </submittedName>
</protein>
<feature type="compositionally biased region" description="Low complexity" evidence="1">
    <location>
        <begin position="323"/>
        <end position="341"/>
    </location>
</feature>
<proteinExistence type="predicted"/>
<dbReference type="InterPro" id="IPR047589">
    <property type="entry name" value="DUF11_rpt"/>
</dbReference>
<feature type="compositionally biased region" description="Polar residues" evidence="1">
    <location>
        <begin position="229"/>
        <end position="240"/>
    </location>
</feature>
<evidence type="ECO:0000313" key="5">
    <source>
        <dbReference type="Proteomes" id="UP000320176"/>
    </source>
</evidence>
<feature type="compositionally biased region" description="Polar residues" evidence="1">
    <location>
        <begin position="435"/>
        <end position="458"/>
    </location>
</feature>
<accession>A0A5C6A5P1</accession>
<dbReference type="PANTHER" id="PTHR34819">
    <property type="entry name" value="LARGE CYSTEINE-RICH PERIPLASMIC PROTEIN OMCB"/>
    <property type="match status" value="1"/>
</dbReference>
<comment type="caution">
    <text evidence="4">The sequence shown here is derived from an EMBL/GenBank/DDBJ whole genome shotgun (WGS) entry which is preliminary data.</text>
</comment>